<keyword evidence="5" id="KW-1185">Reference proteome</keyword>
<dbReference type="Proteomes" id="UP000681722">
    <property type="component" value="Unassembled WGS sequence"/>
</dbReference>
<dbReference type="EMBL" id="CAJNOQ010023484">
    <property type="protein sequence ID" value="CAF1516102.1"/>
    <property type="molecule type" value="Genomic_DNA"/>
</dbReference>
<dbReference type="Proteomes" id="UP000682733">
    <property type="component" value="Unassembled WGS sequence"/>
</dbReference>
<evidence type="ECO:0000313" key="1">
    <source>
        <dbReference type="EMBL" id="CAF1215516.1"/>
    </source>
</evidence>
<sequence length="219" mass="25697">MQDISMAKYERHCSNKLRSKNVTIRHQLDHQQSQSLKFYNKNNNKHRPHPPIMKSNDGDFMPIASSTLCEDNNRQQSNSFISIQHSSPINTYYLKECTKTHDLFKQTPSTSTVVSISPTINFNFNVRSCSTPIHHSTTFTQHVQYLRRKILHGCNKHSTYLNKKQRISDSSHHKFTLSPLEKRSRKTTVTLSSFNQQLLNFTFNEKVRQYNKNLKVWIL</sequence>
<accession>A0A815U1S4</accession>
<dbReference type="Proteomes" id="UP000677228">
    <property type="component" value="Unassembled WGS sequence"/>
</dbReference>
<reference evidence="2" key="1">
    <citation type="submission" date="2021-02" db="EMBL/GenBank/DDBJ databases">
        <authorList>
            <person name="Nowell W R."/>
        </authorList>
    </citation>
    <scope>NUCLEOTIDE SEQUENCE</scope>
</reference>
<dbReference type="AlphaFoldDB" id="A0A815U1S4"/>
<dbReference type="Proteomes" id="UP000663829">
    <property type="component" value="Unassembled WGS sequence"/>
</dbReference>
<proteinExistence type="predicted"/>
<dbReference type="EMBL" id="CAJOBC010089032">
    <property type="protein sequence ID" value="CAF4376072.1"/>
    <property type="molecule type" value="Genomic_DNA"/>
</dbReference>
<comment type="caution">
    <text evidence="2">The sequence shown here is derived from an EMBL/GenBank/DDBJ whole genome shotgun (WGS) entry which is preliminary data.</text>
</comment>
<evidence type="ECO:0000313" key="3">
    <source>
        <dbReference type="EMBL" id="CAF4024045.1"/>
    </source>
</evidence>
<protein>
    <submittedName>
        <fullName evidence="2">Uncharacterized protein</fullName>
    </submittedName>
</protein>
<evidence type="ECO:0000313" key="4">
    <source>
        <dbReference type="EMBL" id="CAF4376072.1"/>
    </source>
</evidence>
<dbReference type="EMBL" id="CAJOBA010036499">
    <property type="protein sequence ID" value="CAF4024045.1"/>
    <property type="molecule type" value="Genomic_DNA"/>
</dbReference>
<evidence type="ECO:0000313" key="2">
    <source>
        <dbReference type="EMBL" id="CAF1516102.1"/>
    </source>
</evidence>
<name>A0A815U1S4_9BILA</name>
<organism evidence="2 5">
    <name type="scientific">Didymodactylos carnosus</name>
    <dbReference type="NCBI Taxonomy" id="1234261"/>
    <lineage>
        <taxon>Eukaryota</taxon>
        <taxon>Metazoa</taxon>
        <taxon>Spiralia</taxon>
        <taxon>Gnathifera</taxon>
        <taxon>Rotifera</taxon>
        <taxon>Eurotatoria</taxon>
        <taxon>Bdelloidea</taxon>
        <taxon>Philodinida</taxon>
        <taxon>Philodinidae</taxon>
        <taxon>Didymodactylos</taxon>
    </lineage>
</organism>
<dbReference type="EMBL" id="CAJNOK010014963">
    <property type="protein sequence ID" value="CAF1215516.1"/>
    <property type="molecule type" value="Genomic_DNA"/>
</dbReference>
<gene>
    <name evidence="2" type="ORF">GPM918_LOCUS37335</name>
    <name evidence="1" type="ORF">OVA965_LOCUS24660</name>
    <name evidence="4" type="ORF">SRO942_LOCUS38102</name>
    <name evidence="3" type="ORF">TMI583_LOCUS25381</name>
</gene>
<evidence type="ECO:0000313" key="5">
    <source>
        <dbReference type="Proteomes" id="UP000663829"/>
    </source>
</evidence>